<reference evidence="3" key="1">
    <citation type="submission" date="2024-03" db="EMBL/GenBank/DDBJ databases">
        <title>Chitinophaga horti sp. nov., isolated from garden soil.</title>
        <authorList>
            <person name="Lee D.S."/>
            <person name="Han D.M."/>
            <person name="Baek J.H."/>
            <person name="Choi D.G."/>
            <person name="Jeon J.H."/>
            <person name="Jeon C.O."/>
        </authorList>
    </citation>
    <scope>NUCLEOTIDE SEQUENCE [LARGE SCALE GENOMIC DNA]</scope>
    <source>
        <strain evidence="3">GPA1</strain>
    </source>
</reference>
<evidence type="ECO:0000256" key="1">
    <source>
        <dbReference type="SAM" id="SignalP"/>
    </source>
</evidence>
<dbReference type="InterPro" id="IPR023393">
    <property type="entry name" value="START-like_dom_sf"/>
</dbReference>
<evidence type="ECO:0008006" key="4">
    <source>
        <dbReference type="Google" id="ProtNLM"/>
    </source>
</evidence>
<name>A0ABZ2YRP9_9BACT</name>
<protein>
    <recommendedName>
        <fullName evidence="4">Polyketide cyclase / dehydrase and lipid transport</fullName>
    </recommendedName>
</protein>
<gene>
    <name evidence="2" type="ORF">WJU16_05400</name>
</gene>
<proteinExistence type="predicted"/>
<organism evidence="2 3">
    <name type="scientific">Chitinophaga pollutisoli</name>
    <dbReference type="NCBI Taxonomy" id="3133966"/>
    <lineage>
        <taxon>Bacteria</taxon>
        <taxon>Pseudomonadati</taxon>
        <taxon>Bacteroidota</taxon>
        <taxon>Chitinophagia</taxon>
        <taxon>Chitinophagales</taxon>
        <taxon>Chitinophagaceae</taxon>
        <taxon>Chitinophaga</taxon>
    </lineage>
</organism>
<evidence type="ECO:0000313" key="2">
    <source>
        <dbReference type="EMBL" id="WZN42466.1"/>
    </source>
</evidence>
<evidence type="ECO:0000313" key="3">
    <source>
        <dbReference type="Proteomes" id="UP001485459"/>
    </source>
</evidence>
<feature type="signal peptide" evidence="1">
    <location>
        <begin position="1"/>
        <end position="18"/>
    </location>
</feature>
<dbReference type="RefSeq" id="WP_341837300.1">
    <property type="nucleotide sequence ID" value="NZ_CP149822.1"/>
</dbReference>
<accession>A0ABZ2YRP9</accession>
<dbReference type="Gene3D" id="3.30.530.20">
    <property type="match status" value="1"/>
</dbReference>
<keyword evidence="3" id="KW-1185">Reference proteome</keyword>
<dbReference type="EMBL" id="CP149822">
    <property type="protein sequence ID" value="WZN42466.1"/>
    <property type="molecule type" value="Genomic_DNA"/>
</dbReference>
<dbReference type="Proteomes" id="UP001485459">
    <property type="component" value="Chromosome"/>
</dbReference>
<keyword evidence="1" id="KW-0732">Signal</keyword>
<dbReference type="SUPFAM" id="SSF55961">
    <property type="entry name" value="Bet v1-like"/>
    <property type="match status" value="1"/>
</dbReference>
<feature type="chain" id="PRO_5045585569" description="Polyketide cyclase / dehydrase and lipid transport" evidence="1">
    <location>
        <begin position="19"/>
        <end position="168"/>
    </location>
</feature>
<sequence length="168" mass="19006">MKKYLLWILVCWSGTATAQMAAAQKVTPEYLHETRIKNHPPEIWQVIRDLPKVKDYANGLISEVNIRTERGTQYRDLVFADGRKRTDEIQQVHESYKFFVFQISSPLPAGVTKAIVTALVESLPESKGTSVVRWSIIMDGEKAAKKVLTDTLTAEIAQYEAGLKKLLE</sequence>